<dbReference type="GO" id="GO:0016866">
    <property type="term" value="F:intramolecular transferase activity"/>
    <property type="evidence" value="ECO:0007669"/>
    <property type="project" value="InterPro"/>
</dbReference>
<dbReference type="EMBL" id="JSAQ01000001">
    <property type="protein sequence ID" value="KGO06675.1"/>
    <property type="molecule type" value="Genomic_DNA"/>
</dbReference>
<keyword evidence="3" id="KW-1185">Reference proteome</keyword>
<dbReference type="PANTHER" id="PTHR48101:SF1">
    <property type="entry name" value="METHYLMALONYL-COA MUTASE, LARGE SUBUNIT"/>
    <property type="match status" value="1"/>
</dbReference>
<dbReference type="Pfam" id="PF01642">
    <property type="entry name" value="MM_CoA_mutase"/>
    <property type="match status" value="1"/>
</dbReference>
<dbReference type="AlphaFoldDB" id="A0A0A2H201"/>
<evidence type="ECO:0000259" key="1">
    <source>
        <dbReference type="Pfam" id="PF01642"/>
    </source>
</evidence>
<accession>A0A0A2H201</accession>
<dbReference type="Gene3D" id="3.20.20.240">
    <property type="entry name" value="Methylmalonyl-CoA mutase"/>
    <property type="match status" value="1"/>
</dbReference>
<reference evidence="2 3" key="1">
    <citation type="submission" date="2014-10" db="EMBL/GenBank/DDBJ databases">
        <title>Draft genome sequence of the proteorhodopsin-containing marine bacterium Dokdonia donghaensis.</title>
        <authorList>
            <person name="Gomez-Consarnau L."/>
            <person name="Gonzalez J.M."/>
            <person name="Riedel T."/>
            <person name="Jaenicke S."/>
            <person name="Wagner-Doebler I."/>
            <person name="Fuhrman J.A."/>
        </authorList>
    </citation>
    <scope>NUCLEOTIDE SEQUENCE [LARGE SCALE GENOMIC DNA]</scope>
    <source>
        <strain evidence="2 3">DSW-1</strain>
    </source>
</reference>
<dbReference type="InterPro" id="IPR016176">
    <property type="entry name" value="Cbl-dep_enz_cat"/>
</dbReference>
<evidence type="ECO:0000313" key="2">
    <source>
        <dbReference type="EMBL" id="KGO06675.1"/>
    </source>
</evidence>
<evidence type="ECO:0000313" key="3">
    <source>
        <dbReference type="Proteomes" id="UP000030140"/>
    </source>
</evidence>
<gene>
    <name evidence="2" type="ORF">NV36_07330</name>
</gene>
<dbReference type="GO" id="GO:0031419">
    <property type="term" value="F:cobalamin binding"/>
    <property type="evidence" value="ECO:0007669"/>
    <property type="project" value="InterPro"/>
</dbReference>
<dbReference type="SUPFAM" id="SSF51703">
    <property type="entry name" value="Cobalamin (vitamin B12)-dependent enzymes"/>
    <property type="match status" value="1"/>
</dbReference>
<dbReference type="PANTHER" id="PTHR48101">
    <property type="entry name" value="METHYLMALONYL-COA MUTASE, MITOCHONDRIAL-RELATED"/>
    <property type="match status" value="1"/>
</dbReference>
<dbReference type="InterPro" id="IPR006099">
    <property type="entry name" value="MeMalonylCoA_mutase_a/b_cat"/>
</dbReference>
<dbReference type="PATRIC" id="fig|1300343.5.peg.335"/>
<dbReference type="Proteomes" id="UP000030140">
    <property type="component" value="Unassembled WGS sequence"/>
</dbReference>
<comment type="caution">
    <text evidence="2">The sequence shown here is derived from an EMBL/GenBank/DDBJ whole genome shotgun (WGS) entry which is preliminary data.</text>
</comment>
<dbReference type="RefSeq" id="WP_035325820.1">
    <property type="nucleotide sequence ID" value="NZ_CP015125.1"/>
</dbReference>
<name>A0A0A2H201_9FLAO</name>
<dbReference type="OrthoDB" id="9762378at2"/>
<feature type="domain" description="Methylmalonyl-CoA mutase alpha/beta chain catalytic" evidence="1">
    <location>
        <begin position="144"/>
        <end position="415"/>
    </location>
</feature>
<protein>
    <submittedName>
        <fullName evidence="2">Methylmalonyl-CoA mutase</fullName>
    </submittedName>
</protein>
<dbReference type="KEGG" id="ddo:I597_0333"/>
<dbReference type="CDD" id="cd03677">
    <property type="entry name" value="MM_CoA_mutase_beta"/>
    <property type="match status" value="1"/>
</dbReference>
<proteinExistence type="predicted"/>
<organism evidence="2 3">
    <name type="scientific">Dokdonia donghaensis DSW-1</name>
    <dbReference type="NCBI Taxonomy" id="1300343"/>
    <lineage>
        <taxon>Bacteria</taxon>
        <taxon>Pseudomonadati</taxon>
        <taxon>Bacteroidota</taxon>
        <taxon>Flavobacteriia</taxon>
        <taxon>Flavobacteriales</taxon>
        <taxon>Flavobacteriaceae</taxon>
        <taxon>Dokdonia</taxon>
    </lineage>
</organism>
<sequence>MKTSLFSEFDPVSAKAYKQKIQFDLKGADYNDTLVWQSLEGIHVRPFYHKDEVKKTANITLPKHWFIGEKIFINQAVQSAETANNAIVNGVEAVYFQANKPFDIAALFTTLSDASVPLYFDLSFLDAQFYKELYRYSDKYELVVKLDIINHLALDGNWFTNLNKDHKDFKEVIQEAAPSFTIDTTLYQNAGATMVQQLAYGMAQLAEYLNFCEQENLKLEEVVVEVSVGTNYFFEIAKLRALRELAQTVLSAFSYQDTAIKIVAHPSRRNKTIYDYNTNMLRTTTECMSAVLGGADWVVNMPYDALYHKTNDFGQRISRNQLIVLKEESYFDAVQNPSDGSYYVEELTHQLAEKALTLFKDIERNGGLLKQLKDGTVQRKIKESATREQQLFDEGVITLLGTNKHPNQDDKMKDNLELYPFVKINPRKTIIEPIIMRRLAETVEKERLKTE</sequence>